<dbReference type="Gene3D" id="3.30.450.20">
    <property type="entry name" value="PAS domain"/>
    <property type="match status" value="1"/>
</dbReference>
<dbReference type="SMART" id="SM00387">
    <property type="entry name" value="HATPase_c"/>
    <property type="match status" value="1"/>
</dbReference>
<dbReference type="InterPro" id="IPR050482">
    <property type="entry name" value="Sensor_HK_TwoCompSys"/>
</dbReference>
<dbReference type="PANTHER" id="PTHR24421">
    <property type="entry name" value="NITRATE/NITRITE SENSOR PROTEIN NARX-RELATED"/>
    <property type="match status" value="1"/>
</dbReference>
<dbReference type="InterPro" id="IPR011712">
    <property type="entry name" value="Sig_transdc_His_kin_sub3_dim/P"/>
</dbReference>
<evidence type="ECO:0000259" key="21">
    <source>
        <dbReference type="PROSITE" id="PS50109"/>
    </source>
</evidence>
<name>A0A4R8DHQ8_9BACT</name>
<keyword evidence="17" id="KW-0411">Iron-sulfur</keyword>
<evidence type="ECO:0000256" key="9">
    <source>
        <dbReference type="ARBA" id="ARBA00022490"/>
    </source>
</evidence>
<keyword evidence="12" id="KW-0479">Metal-binding</keyword>
<dbReference type="SMART" id="SM00091">
    <property type="entry name" value="PAS"/>
    <property type="match status" value="1"/>
</dbReference>
<dbReference type="Pfam" id="PF02518">
    <property type="entry name" value="HATPase_c"/>
    <property type="match status" value="1"/>
</dbReference>
<evidence type="ECO:0000256" key="3">
    <source>
        <dbReference type="ARBA" id="ARBA00004496"/>
    </source>
</evidence>
<sequence>MHKRIRQIYQLLAAYAAGDFSKRLKISDRLDETDEQVGSLHMLGEELMAVTISRDFFTQIFNTVTDMVMVITLDGLLEKVNHAACRRLGYSQDQLEGQPVDLITGYARPSLSGQVRKARRPGKIIQFNRVFHTAAGSSLPVDITLQHMQAHNGQRRRQVLLTARDITDRQAADNRILRAMIDGQEQERLRLARDLHDSLGQQLTAAKFFVSAVQKGTRSKPLQAKLRTANECLNNTLTEMRNVCFNLMPKTLEDFGLLAAVQELCGHLNITGTTRIVVNHSHDFPVLPRSLEIDLFRVVQEFLHNSLNHGDGTLVRLVFKATGGEIQVRMQDNGTGFDPQKLSHPGMGLRNMETRVQSHKGYFRLVSAMGKGVRVVIKFPEQSVQSMR</sequence>
<evidence type="ECO:0000256" key="4">
    <source>
        <dbReference type="ARBA" id="ARBA00004651"/>
    </source>
</evidence>
<dbReference type="NCBIfam" id="TIGR00229">
    <property type="entry name" value="sensory_box"/>
    <property type="match status" value="1"/>
</dbReference>
<dbReference type="GO" id="GO:0005886">
    <property type="term" value="C:plasma membrane"/>
    <property type="evidence" value="ECO:0007669"/>
    <property type="project" value="UniProtKB-SubCell"/>
</dbReference>
<dbReference type="PRINTS" id="PR00344">
    <property type="entry name" value="BCTRLSENSOR"/>
</dbReference>
<dbReference type="InterPro" id="IPR000014">
    <property type="entry name" value="PAS"/>
</dbReference>
<evidence type="ECO:0000256" key="1">
    <source>
        <dbReference type="ARBA" id="ARBA00000085"/>
    </source>
</evidence>
<comment type="caution">
    <text evidence="23">The sequence shown here is derived from an EMBL/GenBank/DDBJ whole genome shotgun (WGS) entry which is preliminary data.</text>
</comment>
<comment type="cofactor">
    <cofactor evidence="2">
        <name>[4Fe-4S] cluster</name>
        <dbReference type="ChEBI" id="CHEBI:49883"/>
    </cofactor>
</comment>
<evidence type="ECO:0000259" key="22">
    <source>
        <dbReference type="PROSITE" id="PS50112"/>
    </source>
</evidence>
<evidence type="ECO:0000256" key="2">
    <source>
        <dbReference type="ARBA" id="ARBA00001966"/>
    </source>
</evidence>
<evidence type="ECO:0000256" key="19">
    <source>
        <dbReference type="ARBA" id="ARBA00024827"/>
    </source>
</evidence>
<evidence type="ECO:0000256" key="13">
    <source>
        <dbReference type="ARBA" id="ARBA00022777"/>
    </source>
</evidence>
<evidence type="ECO:0000256" key="20">
    <source>
        <dbReference type="ARBA" id="ARBA00030800"/>
    </source>
</evidence>
<dbReference type="EMBL" id="SODV01000002">
    <property type="protein sequence ID" value="TDW97075.1"/>
    <property type="molecule type" value="Genomic_DNA"/>
</dbReference>
<feature type="domain" description="PAS" evidence="22">
    <location>
        <begin position="53"/>
        <end position="122"/>
    </location>
</feature>
<accession>A0A4R8DHQ8</accession>
<evidence type="ECO:0000256" key="18">
    <source>
        <dbReference type="ARBA" id="ARBA00023136"/>
    </source>
</evidence>
<dbReference type="InterPro" id="IPR035965">
    <property type="entry name" value="PAS-like_dom_sf"/>
</dbReference>
<dbReference type="Pfam" id="PF13426">
    <property type="entry name" value="PAS_9"/>
    <property type="match status" value="1"/>
</dbReference>
<evidence type="ECO:0000313" key="23">
    <source>
        <dbReference type="EMBL" id="TDW97075.1"/>
    </source>
</evidence>
<feature type="domain" description="Histidine kinase" evidence="21">
    <location>
        <begin position="295"/>
        <end position="383"/>
    </location>
</feature>
<dbReference type="GO" id="GO:0005737">
    <property type="term" value="C:cytoplasm"/>
    <property type="evidence" value="ECO:0007669"/>
    <property type="project" value="UniProtKB-SubCell"/>
</dbReference>
<dbReference type="Pfam" id="PF07730">
    <property type="entry name" value="HisKA_3"/>
    <property type="match status" value="1"/>
</dbReference>
<comment type="catalytic activity">
    <reaction evidence="1">
        <text>ATP + protein L-histidine = ADP + protein N-phospho-L-histidine.</text>
        <dbReference type="EC" id="2.7.13.3"/>
    </reaction>
</comment>
<dbReference type="CDD" id="cd00130">
    <property type="entry name" value="PAS"/>
    <property type="match status" value="1"/>
</dbReference>
<keyword evidence="16" id="KW-0902">Two-component regulatory system</keyword>
<dbReference type="EC" id="2.7.13.3" evidence="5"/>
<dbReference type="PANTHER" id="PTHR24421:SF37">
    <property type="entry name" value="SENSOR HISTIDINE KINASE NARS"/>
    <property type="match status" value="1"/>
</dbReference>
<keyword evidence="15" id="KW-0408">Iron</keyword>
<dbReference type="InterPro" id="IPR036890">
    <property type="entry name" value="HATPase_C_sf"/>
</dbReference>
<dbReference type="CDD" id="cd16917">
    <property type="entry name" value="HATPase_UhpB-NarQ-NarX-like"/>
    <property type="match status" value="1"/>
</dbReference>
<gene>
    <name evidence="23" type="ORF">EDB95_4915</name>
</gene>
<comment type="function">
    <text evidence="19">Member of the two-component regulatory system NreB/NreC involved in the control of dissimilatory nitrate/nitrite reduction in response to oxygen. NreB functions as a direct oxygen sensor histidine kinase which is autophosphorylated, in the absence of oxygen, probably at the conserved histidine residue, and transfers its phosphate group probably to a conserved aspartate residue of NreC. NreB/NreC activates the expression of the nitrate (narGHJI) and nitrite (nir) reductase operons, as well as the putative nitrate transporter gene narT.</text>
</comment>
<keyword evidence="11" id="KW-0812">Transmembrane</keyword>
<keyword evidence="18" id="KW-0472">Membrane</keyword>
<dbReference type="Gene3D" id="1.20.5.1930">
    <property type="match status" value="1"/>
</dbReference>
<dbReference type="SUPFAM" id="SSF55785">
    <property type="entry name" value="PYP-like sensor domain (PAS domain)"/>
    <property type="match status" value="1"/>
</dbReference>
<evidence type="ECO:0000313" key="24">
    <source>
        <dbReference type="Proteomes" id="UP000294498"/>
    </source>
</evidence>
<dbReference type="InterPro" id="IPR004358">
    <property type="entry name" value="Sig_transdc_His_kin-like_C"/>
</dbReference>
<evidence type="ECO:0000256" key="11">
    <source>
        <dbReference type="ARBA" id="ARBA00022692"/>
    </source>
</evidence>
<dbReference type="GO" id="GO:0046983">
    <property type="term" value="F:protein dimerization activity"/>
    <property type="evidence" value="ECO:0007669"/>
    <property type="project" value="InterPro"/>
</dbReference>
<evidence type="ECO:0000256" key="10">
    <source>
        <dbReference type="ARBA" id="ARBA00022679"/>
    </source>
</evidence>
<dbReference type="PROSITE" id="PS50109">
    <property type="entry name" value="HIS_KIN"/>
    <property type="match status" value="1"/>
</dbReference>
<keyword evidence="24" id="KW-1185">Reference proteome</keyword>
<dbReference type="PROSITE" id="PS50112">
    <property type="entry name" value="PAS"/>
    <property type="match status" value="1"/>
</dbReference>
<dbReference type="GO" id="GO:0046872">
    <property type="term" value="F:metal ion binding"/>
    <property type="evidence" value="ECO:0007669"/>
    <property type="project" value="UniProtKB-KW"/>
</dbReference>
<keyword evidence="13" id="KW-0418">Kinase</keyword>
<keyword evidence="7" id="KW-1003">Cell membrane</keyword>
<proteinExistence type="predicted"/>
<evidence type="ECO:0000256" key="12">
    <source>
        <dbReference type="ARBA" id="ARBA00022723"/>
    </source>
</evidence>
<dbReference type="InterPro" id="IPR005467">
    <property type="entry name" value="His_kinase_dom"/>
</dbReference>
<evidence type="ECO:0000256" key="5">
    <source>
        <dbReference type="ARBA" id="ARBA00012438"/>
    </source>
</evidence>
<reference evidence="23 24" key="1">
    <citation type="submission" date="2019-03" db="EMBL/GenBank/DDBJ databases">
        <title>Genomic Encyclopedia of Type Strains, Phase IV (KMG-IV): sequencing the most valuable type-strain genomes for metagenomic binning, comparative biology and taxonomic classification.</title>
        <authorList>
            <person name="Goeker M."/>
        </authorList>
    </citation>
    <scope>NUCLEOTIDE SEQUENCE [LARGE SCALE GENOMIC DNA]</scope>
    <source>
        <strain evidence="23 24">DSM 100059</strain>
    </source>
</reference>
<keyword evidence="14" id="KW-1133">Transmembrane helix</keyword>
<keyword evidence="9" id="KW-0963">Cytoplasm</keyword>
<dbReference type="GO" id="GO:0000155">
    <property type="term" value="F:phosphorelay sensor kinase activity"/>
    <property type="evidence" value="ECO:0007669"/>
    <property type="project" value="InterPro"/>
</dbReference>
<evidence type="ECO:0000256" key="7">
    <source>
        <dbReference type="ARBA" id="ARBA00022475"/>
    </source>
</evidence>
<protein>
    <recommendedName>
        <fullName evidence="6">Oxygen sensor histidine kinase NreB</fullName>
        <ecNumber evidence="5">2.7.13.3</ecNumber>
    </recommendedName>
    <alternativeName>
        <fullName evidence="20">Nitrogen regulation protein B</fullName>
    </alternativeName>
</protein>
<keyword evidence="10" id="KW-0808">Transferase</keyword>
<dbReference type="GO" id="GO:0051539">
    <property type="term" value="F:4 iron, 4 sulfur cluster binding"/>
    <property type="evidence" value="ECO:0007669"/>
    <property type="project" value="UniProtKB-KW"/>
</dbReference>
<dbReference type="RefSeq" id="WP_162852770.1">
    <property type="nucleotide sequence ID" value="NZ_SODV01000002.1"/>
</dbReference>
<dbReference type="Proteomes" id="UP000294498">
    <property type="component" value="Unassembled WGS sequence"/>
</dbReference>
<evidence type="ECO:0000256" key="8">
    <source>
        <dbReference type="ARBA" id="ARBA00022485"/>
    </source>
</evidence>
<dbReference type="SUPFAM" id="SSF55874">
    <property type="entry name" value="ATPase domain of HSP90 chaperone/DNA topoisomerase II/histidine kinase"/>
    <property type="match status" value="1"/>
</dbReference>
<evidence type="ECO:0000256" key="14">
    <source>
        <dbReference type="ARBA" id="ARBA00022989"/>
    </source>
</evidence>
<evidence type="ECO:0000256" key="15">
    <source>
        <dbReference type="ARBA" id="ARBA00023004"/>
    </source>
</evidence>
<organism evidence="23 24">
    <name type="scientific">Dinghuibacter silviterrae</name>
    <dbReference type="NCBI Taxonomy" id="1539049"/>
    <lineage>
        <taxon>Bacteria</taxon>
        <taxon>Pseudomonadati</taxon>
        <taxon>Bacteroidota</taxon>
        <taxon>Chitinophagia</taxon>
        <taxon>Chitinophagales</taxon>
        <taxon>Chitinophagaceae</taxon>
        <taxon>Dinghuibacter</taxon>
    </lineage>
</organism>
<evidence type="ECO:0000256" key="16">
    <source>
        <dbReference type="ARBA" id="ARBA00023012"/>
    </source>
</evidence>
<keyword evidence="8" id="KW-0004">4Fe-4S</keyword>
<dbReference type="AlphaFoldDB" id="A0A4R8DHQ8"/>
<evidence type="ECO:0000256" key="6">
    <source>
        <dbReference type="ARBA" id="ARBA00017322"/>
    </source>
</evidence>
<comment type="subcellular location">
    <subcellularLocation>
        <location evidence="4">Cell membrane</location>
        <topology evidence="4">Multi-pass membrane protein</topology>
    </subcellularLocation>
    <subcellularLocation>
        <location evidence="3">Cytoplasm</location>
    </subcellularLocation>
</comment>
<dbReference type="Gene3D" id="3.30.565.10">
    <property type="entry name" value="Histidine kinase-like ATPase, C-terminal domain"/>
    <property type="match status" value="1"/>
</dbReference>
<evidence type="ECO:0000256" key="17">
    <source>
        <dbReference type="ARBA" id="ARBA00023014"/>
    </source>
</evidence>
<dbReference type="InterPro" id="IPR003594">
    <property type="entry name" value="HATPase_dom"/>
</dbReference>